<accession>A0A7J6VQR4</accession>
<gene>
    <name evidence="2" type="ORF">FRX31_023712</name>
</gene>
<keyword evidence="3" id="KW-1185">Reference proteome</keyword>
<feature type="compositionally biased region" description="Gly residues" evidence="1">
    <location>
        <begin position="52"/>
        <end position="68"/>
    </location>
</feature>
<name>A0A7J6VQR4_THATH</name>
<dbReference type="Proteomes" id="UP000554482">
    <property type="component" value="Unassembled WGS sequence"/>
</dbReference>
<organism evidence="2 3">
    <name type="scientific">Thalictrum thalictroides</name>
    <name type="common">Rue-anemone</name>
    <name type="synonym">Anemone thalictroides</name>
    <dbReference type="NCBI Taxonomy" id="46969"/>
    <lineage>
        <taxon>Eukaryota</taxon>
        <taxon>Viridiplantae</taxon>
        <taxon>Streptophyta</taxon>
        <taxon>Embryophyta</taxon>
        <taxon>Tracheophyta</taxon>
        <taxon>Spermatophyta</taxon>
        <taxon>Magnoliopsida</taxon>
        <taxon>Ranunculales</taxon>
        <taxon>Ranunculaceae</taxon>
        <taxon>Thalictroideae</taxon>
        <taxon>Thalictrum</taxon>
    </lineage>
</organism>
<dbReference type="AlphaFoldDB" id="A0A7J6VQR4"/>
<evidence type="ECO:0000313" key="2">
    <source>
        <dbReference type="EMBL" id="KAF5186702.1"/>
    </source>
</evidence>
<sequence length="76" mass="8287">RVIHFWKARRRRSSRDVVATHSQSLTVLIIEQFYGNAVRMIVFFVLGTSRSGGGVSRGGSGFGGGGGMKTCPRQML</sequence>
<proteinExistence type="predicted"/>
<protein>
    <submittedName>
        <fullName evidence="2">Uncharacterized protein</fullName>
    </submittedName>
</protein>
<comment type="caution">
    <text evidence="2">The sequence shown here is derived from an EMBL/GenBank/DDBJ whole genome shotgun (WGS) entry which is preliminary data.</text>
</comment>
<reference evidence="2 3" key="1">
    <citation type="submission" date="2020-06" db="EMBL/GenBank/DDBJ databases">
        <title>Transcriptomic and genomic resources for Thalictrum thalictroides and T. hernandezii: Facilitating candidate gene discovery in an emerging model plant lineage.</title>
        <authorList>
            <person name="Arias T."/>
            <person name="Riano-Pachon D.M."/>
            <person name="Di Stilio V.S."/>
        </authorList>
    </citation>
    <scope>NUCLEOTIDE SEQUENCE [LARGE SCALE GENOMIC DNA]</scope>
    <source>
        <strain evidence="3">cv. WT478/WT964</strain>
        <tissue evidence="2">Leaves</tissue>
    </source>
</reference>
<evidence type="ECO:0000313" key="3">
    <source>
        <dbReference type="Proteomes" id="UP000554482"/>
    </source>
</evidence>
<feature type="non-terminal residue" evidence="2">
    <location>
        <position position="1"/>
    </location>
</feature>
<evidence type="ECO:0000256" key="1">
    <source>
        <dbReference type="SAM" id="MobiDB-lite"/>
    </source>
</evidence>
<feature type="region of interest" description="Disordered" evidence="1">
    <location>
        <begin position="52"/>
        <end position="76"/>
    </location>
</feature>
<dbReference type="EMBL" id="JABWDY010028942">
    <property type="protein sequence ID" value="KAF5186702.1"/>
    <property type="molecule type" value="Genomic_DNA"/>
</dbReference>